<keyword evidence="12" id="KW-0812">Transmembrane</keyword>
<dbReference type="InterPro" id="IPR011009">
    <property type="entry name" value="Kinase-like_dom_sf"/>
</dbReference>
<dbReference type="Pfam" id="PF00069">
    <property type="entry name" value="Pkinase"/>
    <property type="match status" value="1"/>
</dbReference>
<evidence type="ECO:0000313" key="15">
    <source>
        <dbReference type="RefSeq" id="XP_041421670.1"/>
    </source>
</evidence>
<dbReference type="GO" id="GO:0005524">
    <property type="term" value="F:ATP binding"/>
    <property type="evidence" value="ECO:0007669"/>
    <property type="project" value="UniProtKB-UniRule"/>
</dbReference>
<evidence type="ECO:0000256" key="11">
    <source>
        <dbReference type="SAM" id="MobiDB-lite"/>
    </source>
</evidence>
<evidence type="ECO:0000256" key="10">
    <source>
        <dbReference type="RuleBase" id="RU000304"/>
    </source>
</evidence>
<name>A0A8J1KWJ3_XENLA</name>
<dbReference type="AlphaFoldDB" id="A0A8J1KWJ3"/>
<keyword evidence="2 10" id="KW-0723">Serine/threonine-protein kinase</keyword>
<evidence type="ECO:0000313" key="14">
    <source>
        <dbReference type="Proteomes" id="UP000186698"/>
    </source>
</evidence>
<gene>
    <name evidence="15" type="primary">LOC108718670</name>
</gene>
<evidence type="ECO:0000256" key="2">
    <source>
        <dbReference type="ARBA" id="ARBA00022527"/>
    </source>
</evidence>
<evidence type="ECO:0000256" key="1">
    <source>
        <dbReference type="ARBA" id="ARBA00012513"/>
    </source>
</evidence>
<dbReference type="InterPro" id="IPR045270">
    <property type="entry name" value="STKc_AGC"/>
</dbReference>
<dbReference type="GeneID" id="108718670"/>
<keyword evidence="12" id="KW-0472">Membrane</keyword>
<feature type="transmembrane region" description="Helical" evidence="12">
    <location>
        <begin position="449"/>
        <end position="465"/>
    </location>
</feature>
<comment type="similarity">
    <text evidence="10">Belongs to the protein kinase superfamily.</text>
</comment>
<dbReference type="PANTHER" id="PTHR24356:SF433">
    <property type="entry name" value="CAMP-DEPENDENT PROTEIN KINASE CATALYTIC SUBUNIT PRKX-LIKE"/>
    <property type="match status" value="1"/>
</dbReference>
<sequence>MCLVFADAEGTDSSETTTDDSECPSAAVIRVVVKSTAGITSNVDNPTDIEPSPGVILIMVQEAKKPSDEPKPLLSAKHFLAPSPGSESSLSLETEYLPEESHIRQESDNELQTEYPSQESEETSGNTSVSLSKYLDISIKSVSEYLPQESDDSSRRSVKLNRPEYHIPANSLVGGSVSPNREPENSEKDYIEKLEILSQAPPNSVICARPSQIGERSDSECSEKLSPDSIDSPTPAIPSIPIEDFQFCEWLGSGSFGQVFKAVHKKSGKTVAIKKMEKKNILQSHMINRLYLERDILRLVRIRRNPFLVSLFCSFQREHHVYIAMEFAAGGNLESRLKNGALPPSDTLFYAACIVLGIKFLHEYRIVHRDLKPANIVLDSDGYAKIADFGLCKAGIGYRDEMTYPCGTECYWAPEMFAERNYRRSVDWWALGIIIYKMAVGYVSIKPSLIIPLGSTMLSIYFILLKRLKL</sequence>
<dbReference type="Proteomes" id="UP000186698">
    <property type="component" value="Chromosome 6L"/>
</dbReference>
<evidence type="ECO:0000256" key="3">
    <source>
        <dbReference type="ARBA" id="ARBA00022679"/>
    </source>
</evidence>
<evidence type="ECO:0000256" key="6">
    <source>
        <dbReference type="ARBA" id="ARBA00022840"/>
    </source>
</evidence>
<keyword evidence="5" id="KW-0418">Kinase</keyword>
<reference evidence="15" key="1">
    <citation type="submission" date="2025-08" db="UniProtKB">
        <authorList>
            <consortium name="RefSeq"/>
        </authorList>
    </citation>
    <scope>IDENTIFICATION</scope>
    <source>
        <strain evidence="15">J_2021</strain>
        <tissue evidence="15">Erythrocytes</tissue>
    </source>
</reference>
<dbReference type="FunFam" id="3.30.200.20:FF:000474">
    <property type="entry name" value="Serine/threonine-protein kinase N2-like"/>
    <property type="match status" value="1"/>
</dbReference>
<protein>
    <recommendedName>
        <fullName evidence="1">non-specific serine/threonine protein kinase</fullName>
        <ecNumber evidence="1">2.7.11.1</ecNumber>
    </recommendedName>
</protein>
<dbReference type="PROSITE" id="PS50011">
    <property type="entry name" value="PROTEIN_KINASE_DOM"/>
    <property type="match status" value="1"/>
</dbReference>
<organism evidence="14 15">
    <name type="scientific">Xenopus laevis</name>
    <name type="common">African clawed frog</name>
    <dbReference type="NCBI Taxonomy" id="8355"/>
    <lineage>
        <taxon>Eukaryota</taxon>
        <taxon>Metazoa</taxon>
        <taxon>Chordata</taxon>
        <taxon>Craniata</taxon>
        <taxon>Vertebrata</taxon>
        <taxon>Euteleostomi</taxon>
        <taxon>Amphibia</taxon>
        <taxon>Batrachia</taxon>
        <taxon>Anura</taxon>
        <taxon>Pipoidea</taxon>
        <taxon>Pipidae</taxon>
        <taxon>Xenopodinae</taxon>
        <taxon>Xenopus</taxon>
        <taxon>Xenopus</taxon>
    </lineage>
</organism>
<dbReference type="CDD" id="cd05123">
    <property type="entry name" value="STKc_AGC"/>
    <property type="match status" value="1"/>
</dbReference>
<dbReference type="RefSeq" id="XP_041421670.1">
    <property type="nucleotide sequence ID" value="XM_041565736.1"/>
</dbReference>
<dbReference type="KEGG" id="xla:108718670"/>
<accession>A0A8J1KWJ3</accession>
<dbReference type="Gene3D" id="3.30.200.20">
    <property type="entry name" value="Phosphorylase Kinase, domain 1"/>
    <property type="match status" value="1"/>
</dbReference>
<dbReference type="SUPFAM" id="SSF56112">
    <property type="entry name" value="Protein kinase-like (PK-like)"/>
    <property type="match status" value="1"/>
</dbReference>
<dbReference type="InterPro" id="IPR050236">
    <property type="entry name" value="Ser_Thr_kinase_AGC"/>
</dbReference>
<feature type="compositionally biased region" description="Low complexity" evidence="11">
    <location>
        <begin position="82"/>
        <end position="95"/>
    </location>
</feature>
<keyword evidence="3" id="KW-0808">Transferase</keyword>
<evidence type="ECO:0000256" key="7">
    <source>
        <dbReference type="ARBA" id="ARBA00047899"/>
    </source>
</evidence>
<dbReference type="SMART" id="SM00220">
    <property type="entry name" value="S_TKc"/>
    <property type="match status" value="1"/>
</dbReference>
<dbReference type="InterPro" id="IPR008271">
    <property type="entry name" value="Ser/Thr_kinase_AS"/>
</dbReference>
<dbReference type="PANTHER" id="PTHR24356">
    <property type="entry name" value="SERINE/THREONINE-PROTEIN KINASE"/>
    <property type="match status" value="1"/>
</dbReference>
<feature type="region of interest" description="Disordered" evidence="11">
    <location>
        <begin position="78"/>
        <end position="129"/>
    </location>
</feature>
<keyword evidence="4 9" id="KW-0547">Nucleotide-binding</keyword>
<dbReference type="PROSITE" id="PS00107">
    <property type="entry name" value="PROTEIN_KINASE_ATP"/>
    <property type="match status" value="1"/>
</dbReference>
<proteinExistence type="inferred from homology"/>
<keyword evidence="12" id="KW-1133">Transmembrane helix</keyword>
<dbReference type="InterPro" id="IPR000719">
    <property type="entry name" value="Prot_kinase_dom"/>
</dbReference>
<evidence type="ECO:0000256" key="9">
    <source>
        <dbReference type="PROSITE-ProRule" id="PRU10141"/>
    </source>
</evidence>
<feature type="compositionally biased region" description="Polar residues" evidence="11">
    <location>
        <begin position="110"/>
        <end position="129"/>
    </location>
</feature>
<keyword evidence="6 9" id="KW-0067">ATP-binding</keyword>
<comment type="catalytic activity">
    <reaction evidence="8">
        <text>L-seryl-[protein] + ATP = O-phospho-L-seryl-[protein] + ADP + H(+)</text>
        <dbReference type="Rhea" id="RHEA:17989"/>
        <dbReference type="Rhea" id="RHEA-COMP:9863"/>
        <dbReference type="Rhea" id="RHEA-COMP:11604"/>
        <dbReference type="ChEBI" id="CHEBI:15378"/>
        <dbReference type="ChEBI" id="CHEBI:29999"/>
        <dbReference type="ChEBI" id="CHEBI:30616"/>
        <dbReference type="ChEBI" id="CHEBI:83421"/>
        <dbReference type="ChEBI" id="CHEBI:456216"/>
        <dbReference type="EC" id="2.7.11.1"/>
    </reaction>
</comment>
<evidence type="ECO:0000256" key="4">
    <source>
        <dbReference type="ARBA" id="ARBA00022741"/>
    </source>
</evidence>
<comment type="catalytic activity">
    <reaction evidence="7">
        <text>L-threonyl-[protein] + ATP = O-phospho-L-threonyl-[protein] + ADP + H(+)</text>
        <dbReference type="Rhea" id="RHEA:46608"/>
        <dbReference type="Rhea" id="RHEA-COMP:11060"/>
        <dbReference type="Rhea" id="RHEA-COMP:11605"/>
        <dbReference type="ChEBI" id="CHEBI:15378"/>
        <dbReference type="ChEBI" id="CHEBI:30013"/>
        <dbReference type="ChEBI" id="CHEBI:30616"/>
        <dbReference type="ChEBI" id="CHEBI:61977"/>
        <dbReference type="ChEBI" id="CHEBI:456216"/>
        <dbReference type="EC" id="2.7.11.1"/>
    </reaction>
</comment>
<evidence type="ECO:0000256" key="8">
    <source>
        <dbReference type="ARBA" id="ARBA00048679"/>
    </source>
</evidence>
<dbReference type="PROSITE" id="PS00108">
    <property type="entry name" value="PROTEIN_KINASE_ST"/>
    <property type="match status" value="1"/>
</dbReference>
<evidence type="ECO:0000256" key="5">
    <source>
        <dbReference type="ARBA" id="ARBA00022777"/>
    </source>
</evidence>
<dbReference type="GO" id="GO:0004674">
    <property type="term" value="F:protein serine/threonine kinase activity"/>
    <property type="evidence" value="ECO:0000318"/>
    <property type="project" value="GO_Central"/>
</dbReference>
<dbReference type="EC" id="2.7.11.1" evidence="1"/>
<feature type="domain" description="Protein kinase" evidence="13">
    <location>
        <begin position="245"/>
        <end position="470"/>
    </location>
</feature>
<keyword evidence="14" id="KW-1185">Reference proteome</keyword>
<evidence type="ECO:0000259" key="13">
    <source>
        <dbReference type="PROSITE" id="PS50011"/>
    </source>
</evidence>
<feature type="binding site" evidence="9">
    <location>
        <position position="275"/>
    </location>
    <ligand>
        <name>ATP</name>
        <dbReference type="ChEBI" id="CHEBI:30616"/>
    </ligand>
</feature>
<evidence type="ECO:0000256" key="12">
    <source>
        <dbReference type="SAM" id="Phobius"/>
    </source>
</evidence>
<dbReference type="InterPro" id="IPR017441">
    <property type="entry name" value="Protein_kinase_ATP_BS"/>
</dbReference>
<dbReference type="Gene3D" id="1.10.510.10">
    <property type="entry name" value="Transferase(Phosphotransferase) domain 1"/>
    <property type="match status" value="1"/>
</dbReference>
<dbReference type="GO" id="GO:0035556">
    <property type="term" value="P:intracellular signal transduction"/>
    <property type="evidence" value="ECO:0000318"/>
    <property type="project" value="GO_Central"/>
</dbReference>
<dbReference type="OrthoDB" id="2156623at2759"/>